<sequence length="125" mass="13923">MLLACRLGVLCFMASLWASRWIGDGYPRSADYSYRYPVSHSSILHKSSVAMTARGIVENFSLFVAEPGLCPGRSFPRFVPYIPARVESRTNRFDADWMLVATSPPTLIRSSDLACKTLEPQSQSS</sequence>
<protein>
    <recommendedName>
        <fullName evidence="4">Secreted protein</fullName>
    </recommendedName>
</protein>
<evidence type="ECO:0000313" key="2">
    <source>
        <dbReference type="EMBL" id="KAK3783177.1"/>
    </source>
</evidence>
<proteinExistence type="predicted"/>
<evidence type="ECO:0000256" key="1">
    <source>
        <dbReference type="SAM" id="SignalP"/>
    </source>
</evidence>
<comment type="caution">
    <text evidence="2">The sequence shown here is derived from an EMBL/GenBank/DDBJ whole genome shotgun (WGS) entry which is preliminary data.</text>
</comment>
<keyword evidence="3" id="KW-1185">Reference proteome</keyword>
<evidence type="ECO:0008006" key="4">
    <source>
        <dbReference type="Google" id="ProtNLM"/>
    </source>
</evidence>
<keyword evidence="1" id="KW-0732">Signal</keyword>
<reference evidence="2" key="1">
    <citation type="journal article" date="2023" name="G3 (Bethesda)">
        <title>A reference genome for the long-term kleptoplast-retaining sea slug Elysia crispata morphotype clarki.</title>
        <authorList>
            <person name="Eastman K.E."/>
            <person name="Pendleton A.L."/>
            <person name="Shaikh M.A."/>
            <person name="Suttiyut T."/>
            <person name="Ogas R."/>
            <person name="Tomko P."/>
            <person name="Gavelis G."/>
            <person name="Widhalm J.R."/>
            <person name="Wisecaver J.H."/>
        </authorList>
    </citation>
    <scope>NUCLEOTIDE SEQUENCE</scope>
    <source>
        <strain evidence="2">ECLA1</strain>
    </source>
</reference>
<feature type="chain" id="PRO_5042106889" description="Secreted protein" evidence="1">
    <location>
        <begin position="19"/>
        <end position="125"/>
    </location>
</feature>
<name>A0AAE1AAL8_9GAST</name>
<gene>
    <name evidence="2" type="ORF">RRG08_046971</name>
</gene>
<organism evidence="2 3">
    <name type="scientific">Elysia crispata</name>
    <name type="common">lettuce slug</name>
    <dbReference type="NCBI Taxonomy" id="231223"/>
    <lineage>
        <taxon>Eukaryota</taxon>
        <taxon>Metazoa</taxon>
        <taxon>Spiralia</taxon>
        <taxon>Lophotrochozoa</taxon>
        <taxon>Mollusca</taxon>
        <taxon>Gastropoda</taxon>
        <taxon>Heterobranchia</taxon>
        <taxon>Euthyneura</taxon>
        <taxon>Panpulmonata</taxon>
        <taxon>Sacoglossa</taxon>
        <taxon>Placobranchoidea</taxon>
        <taxon>Plakobranchidae</taxon>
        <taxon>Elysia</taxon>
    </lineage>
</organism>
<accession>A0AAE1AAL8</accession>
<evidence type="ECO:0000313" key="3">
    <source>
        <dbReference type="Proteomes" id="UP001283361"/>
    </source>
</evidence>
<dbReference type="AlphaFoldDB" id="A0AAE1AAL8"/>
<dbReference type="Proteomes" id="UP001283361">
    <property type="component" value="Unassembled WGS sequence"/>
</dbReference>
<dbReference type="EMBL" id="JAWDGP010002436">
    <property type="protein sequence ID" value="KAK3783177.1"/>
    <property type="molecule type" value="Genomic_DNA"/>
</dbReference>
<feature type="signal peptide" evidence="1">
    <location>
        <begin position="1"/>
        <end position="18"/>
    </location>
</feature>